<organism evidence="1 2">
    <name type="scientific">Trametes sanguinea</name>
    <dbReference type="NCBI Taxonomy" id="158606"/>
    <lineage>
        <taxon>Eukaryota</taxon>
        <taxon>Fungi</taxon>
        <taxon>Dikarya</taxon>
        <taxon>Basidiomycota</taxon>
        <taxon>Agaricomycotina</taxon>
        <taxon>Agaricomycetes</taxon>
        <taxon>Polyporales</taxon>
        <taxon>Polyporaceae</taxon>
        <taxon>Trametes</taxon>
    </lineage>
</organism>
<sequence length="539" mass="61067">MGLGVGVYFHTYGDSRSLITLTSHHVLSVSFGVDGTRRDDWLQTEPTTVARIVGLADHPTYGPILRLAWLFRDGELNDDNVTNALGRIYSAQCAPNELLTSSVQTYNHAAMVLNVLPVVSFVSHTVSLPVIDENTLFTREDISFARSGTGYFLPMCQFERFMSLRAASHSIPILRYCENCEAWFHLSCCPPSDAPCVLLLPPAPDRPPHPSSFTEVLDLTSLGRIPFSLSDWISWQQLLTLPIQRGCQETHFPLSFECLVFDIRKQHRYQGCPPNVDNWLLRHLHPAPHLEHNAHALLNQFLCQRPHNPKRRQLVDHLRQLWISVSLKPDGSRRNDASNPDAELFAQVVGTVIHFKYGKLVRLRWFIHQEEFSESVAGDDATKALVPTIGDKELIQHSHETYQFADRIHRKVPIVAFSPSRLGLPVIDDMTYYTRTTLSVKWALEPHTITIASTHNDSICSRDCNLNNLVDVNEELIMRFCELCQCWFHKQCLVVSPATVPTLEELKATRPPQPEDEAEADYLYNSGQITFSGHDFTIG</sequence>
<accession>A0ACC1PDT4</accession>
<comment type="caution">
    <text evidence="1">The sequence shown here is derived from an EMBL/GenBank/DDBJ whole genome shotgun (WGS) entry which is preliminary data.</text>
</comment>
<evidence type="ECO:0000313" key="1">
    <source>
        <dbReference type="EMBL" id="KAJ2990465.1"/>
    </source>
</evidence>
<evidence type="ECO:0000313" key="2">
    <source>
        <dbReference type="Proteomes" id="UP001144978"/>
    </source>
</evidence>
<dbReference type="Proteomes" id="UP001144978">
    <property type="component" value="Unassembled WGS sequence"/>
</dbReference>
<keyword evidence="2" id="KW-1185">Reference proteome</keyword>
<reference evidence="1" key="1">
    <citation type="submission" date="2022-08" db="EMBL/GenBank/DDBJ databases">
        <title>Genome Sequence of Pycnoporus sanguineus.</title>
        <authorList>
            <person name="Buettner E."/>
        </authorList>
    </citation>
    <scope>NUCLEOTIDE SEQUENCE</scope>
    <source>
        <strain evidence="1">CG-C14</strain>
    </source>
</reference>
<proteinExistence type="predicted"/>
<gene>
    <name evidence="1" type="ORF">NUW54_g8461</name>
</gene>
<dbReference type="EMBL" id="JANSHE010002629">
    <property type="protein sequence ID" value="KAJ2990465.1"/>
    <property type="molecule type" value="Genomic_DNA"/>
</dbReference>
<name>A0ACC1PDT4_9APHY</name>
<protein>
    <submittedName>
        <fullName evidence="1">Uncharacterized protein</fullName>
    </submittedName>
</protein>